<gene>
    <name evidence="2" type="ORF">NAG76_06725</name>
</gene>
<dbReference type="KEGG" id="plig:NAG76_06725"/>
<feature type="signal peptide" evidence="1">
    <location>
        <begin position="1"/>
        <end position="22"/>
    </location>
</feature>
<reference evidence="2" key="1">
    <citation type="submission" date="2022-05" db="EMBL/GenBank/DDBJ databases">
        <title>Novel bacterial taxa in a minimal lignocellulolytic consortium and its capacity to transform plastics disclosed by genome-resolved metagenomics.</title>
        <authorList>
            <person name="Rodriguez C.A.D."/>
            <person name="Diaz-Garcia L."/>
            <person name="Herrera K."/>
            <person name="Tarazona N.A."/>
            <person name="Sproer C."/>
            <person name="Overmann J."/>
            <person name="Jimenez D.J."/>
        </authorList>
    </citation>
    <scope>NUCLEOTIDE SEQUENCE</scope>
    <source>
        <strain evidence="2">MAG5</strain>
    </source>
</reference>
<evidence type="ECO:0000256" key="1">
    <source>
        <dbReference type="SAM" id="SignalP"/>
    </source>
</evidence>
<dbReference type="PROSITE" id="PS51257">
    <property type="entry name" value="PROKAR_LIPOPROTEIN"/>
    <property type="match status" value="1"/>
</dbReference>
<protein>
    <recommendedName>
        <fullName evidence="4">DUF3221 domain-containing protein</fullName>
    </recommendedName>
</protein>
<keyword evidence="1" id="KW-0732">Signal</keyword>
<proteinExistence type="predicted"/>
<dbReference type="EMBL" id="CP097899">
    <property type="protein sequence ID" value="URN95933.1"/>
    <property type="molecule type" value="Genomic_DNA"/>
</dbReference>
<evidence type="ECO:0008006" key="4">
    <source>
        <dbReference type="Google" id="ProtNLM"/>
    </source>
</evidence>
<evidence type="ECO:0000313" key="2">
    <source>
        <dbReference type="EMBL" id="URN95933.1"/>
    </source>
</evidence>
<dbReference type="Proteomes" id="UP001056756">
    <property type="component" value="Chromosome"/>
</dbReference>
<feature type="chain" id="PRO_5039944064" description="DUF3221 domain-containing protein" evidence="1">
    <location>
        <begin position="23"/>
        <end position="129"/>
    </location>
</feature>
<name>A0A9J6ZIC5_9BACL</name>
<sequence>MKKLVNSLSLILLLLLILVACGHPSTEPSEDQILQDTKALAVNIFIGEKSGLTEKFQLTPLSIENADIKLTKKKNQLDAEISAFVGDVNWISEAKHTMTVHYEINASNQWDATGVIVNNPVILVLPRAQ</sequence>
<dbReference type="AlphaFoldDB" id="A0A9J6ZIC5"/>
<organism evidence="2 3">
    <name type="scientific">Candidatus Pristimantibacillus lignocellulolyticus</name>
    <dbReference type="NCBI Taxonomy" id="2994561"/>
    <lineage>
        <taxon>Bacteria</taxon>
        <taxon>Bacillati</taxon>
        <taxon>Bacillota</taxon>
        <taxon>Bacilli</taxon>
        <taxon>Bacillales</taxon>
        <taxon>Paenibacillaceae</taxon>
        <taxon>Candidatus Pristimantibacillus</taxon>
    </lineage>
</organism>
<evidence type="ECO:0000313" key="3">
    <source>
        <dbReference type="Proteomes" id="UP001056756"/>
    </source>
</evidence>
<accession>A0A9J6ZIC5</accession>